<dbReference type="Proteomes" id="UP000799421">
    <property type="component" value="Unassembled WGS sequence"/>
</dbReference>
<dbReference type="EMBL" id="MU005962">
    <property type="protein sequence ID" value="KAF2863095.1"/>
    <property type="molecule type" value="Genomic_DNA"/>
</dbReference>
<feature type="transmembrane region" description="Helical" evidence="1">
    <location>
        <begin position="67"/>
        <end position="88"/>
    </location>
</feature>
<gene>
    <name evidence="3" type="ORF">K470DRAFT_226821</name>
</gene>
<dbReference type="InterPro" id="IPR002656">
    <property type="entry name" value="Acyl_transf_3_dom"/>
</dbReference>
<dbReference type="PANTHER" id="PTHR23028">
    <property type="entry name" value="ACETYLTRANSFERASE"/>
    <property type="match status" value="1"/>
</dbReference>
<dbReference type="InterPro" id="IPR050879">
    <property type="entry name" value="Acyltransferase_3"/>
</dbReference>
<feature type="transmembrane region" description="Helical" evidence="1">
    <location>
        <begin position="166"/>
        <end position="189"/>
    </location>
</feature>
<accession>A0A6A7C7Y6</accession>
<sequence length="512" mass="59790">MPKDQEPSDVRAEALTLLDEKASTREISRPSFRKLVSFLADLFTPDIFRGRRPSSTRLGATAWLDGLRGWAALTVCLVHMTVYTHLGMELCYGAKLPQEEMGRNISPIALPIIRLPFLGGHFAVMLFFTISGFVVPRRLLQLLHEGRQHEYLVGTRSALIRRPIRLYIPVLMSTFLVFCVWHILGITVAFPPTKSNIFAEFWNWLNETLLFMYFFRQGFLFTPYNGHTWTIPVELRGSLFIVIWLYAFHTIHIKRRILATIVMCIYLNTCAPGGWYASFFAGMILSEMDLLAAQASTQRVSFFWDGFLNWIKRRKLMKALYLHTLLLISLYLASEPSSDWDKKEDVFTNCYGWETLGRMIPWNQTDGNANFRWFWLFWASWIFLYVVKELRWFRWALETRFSQYLGRISFALYLVHGPMIGMLGERLFYLTAVKKPLNEEQEAQWGGYYDKWHGASWWFLNDGGHMGLEPNFLFCVALCFPCFLYAAEVGTRLFDEPSVKASRWVWERIKGE</sequence>
<reference evidence="3" key="1">
    <citation type="journal article" date="2020" name="Stud. Mycol.">
        <title>101 Dothideomycetes genomes: a test case for predicting lifestyles and emergence of pathogens.</title>
        <authorList>
            <person name="Haridas S."/>
            <person name="Albert R."/>
            <person name="Binder M."/>
            <person name="Bloem J."/>
            <person name="Labutti K."/>
            <person name="Salamov A."/>
            <person name="Andreopoulos B."/>
            <person name="Baker S."/>
            <person name="Barry K."/>
            <person name="Bills G."/>
            <person name="Bluhm B."/>
            <person name="Cannon C."/>
            <person name="Castanera R."/>
            <person name="Culley D."/>
            <person name="Daum C."/>
            <person name="Ezra D."/>
            <person name="Gonzalez J."/>
            <person name="Henrissat B."/>
            <person name="Kuo A."/>
            <person name="Liang C."/>
            <person name="Lipzen A."/>
            <person name="Lutzoni F."/>
            <person name="Magnuson J."/>
            <person name="Mondo S."/>
            <person name="Nolan M."/>
            <person name="Ohm R."/>
            <person name="Pangilinan J."/>
            <person name="Park H.-J."/>
            <person name="Ramirez L."/>
            <person name="Alfaro M."/>
            <person name="Sun H."/>
            <person name="Tritt A."/>
            <person name="Yoshinaga Y."/>
            <person name="Zwiers L.-H."/>
            <person name="Turgeon B."/>
            <person name="Goodwin S."/>
            <person name="Spatafora J."/>
            <person name="Crous P."/>
            <person name="Grigoriev I."/>
        </authorList>
    </citation>
    <scope>NUCLEOTIDE SEQUENCE</scope>
    <source>
        <strain evidence="3">CBS 480.64</strain>
    </source>
</reference>
<dbReference type="Pfam" id="PF01757">
    <property type="entry name" value="Acyl_transf_3"/>
    <property type="match status" value="1"/>
</dbReference>
<proteinExistence type="predicted"/>
<feature type="transmembrane region" description="Helical" evidence="1">
    <location>
        <begin position="108"/>
        <end position="135"/>
    </location>
</feature>
<dbReference type="PANTHER" id="PTHR23028:SF125">
    <property type="entry name" value="ACYLTRANSFERASE"/>
    <property type="match status" value="1"/>
</dbReference>
<protein>
    <recommendedName>
        <fullName evidence="2">Acyltransferase 3 domain-containing protein</fullName>
    </recommendedName>
</protein>
<feature type="transmembrane region" description="Helical" evidence="1">
    <location>
        <begin position="257"/>
        <end position="281"/>
    </location>
</feature>
<dbReference type="AlphaFoldDB" id="A0A6A7C7Y6"/>
<keyword evidence="1" id="KW-0472">Membrane</keyword>
<keyword evidence="1" id="KW-0812">Transmembrane</keyword>
<evidence type="ECO:0000313" key="4">
    <source>
        <dbReference type="Proteomes" id="UP000799421"/>
    </source>
</evidence>
<keyword evidence="4" id="KW-1185">Reference proteome</keyword>
<evidence type="ECO:0000313" key="3">
    <source>
        <dbReference type="EMBL" id="KAF2863095.1"/>
    </source>
</evidence>
<dbReference type="OrthoDB" id="5819582at2759"/>
<evidence type="ECO:0000259" key="2">
    <source>
        <dbReference type="Pfam" id="PF01757"/>
    </source>
</evidence>
<organism evidence="3 4">
    <name type="scientific">Piedraia hortae CBS 480.64</name>
    <dbReference type="NCBI Taxonomy" id="1314780"/>
    <lineage>
        <taxon>Eukaryota</taxon>
        <taxon>Fungi</taxon>
        <taxon>Dikarya</taxon>
        <taxon>Ascomycota</taxon>
        <taxon>Pezizomycotina</taxon>
        <taxon>Dothideomycetes</taxon>
        <taxon>Dothideomycetidae</taxon>
        <taxon>Capnodiales</taxon>
        <taxon>Piedraiaceae</taxon>
        <taxon>Piedraia</taxon>
    </lineage>
</organism>
<feature type="transmembrane region" description="Helical" evidence="1">
    <location>
        <begin position="471"/>
        <end position="494"/>
    </location>
</feature>
<feature type="domain" description="Acyltransferase 3" evidence="2">
    <location>
        <begin position="62"/>
        <end position="430"/>
    </location>
</feature>
<feature type="transmembrane region" description="Helical" evidence="1">
    <location>
        <begin position="233"/>
        <end position="251"/>
    </location>
</feature>
<feature type="transmembrane region" description="Helical" evidence="1">
    <location>
        <begin position="408"/>
        <end position="429"/>
    </location>
</feature>
<dbReference type="GO" id="GO:0016747">
    <property type="term" value="F:acyltransferase activity, transferring groups other than amino-acyl groups"/>
    <property type="evidence" value="ECO:0007669"/>
    <property type="project" value="InterPro"/>
</dbReference>
<feature type="transmembrane region" description="Helical" evidence="1">
    <location>
        <begin position="371"/>
        <end position="387"/>
    </location>
</feature>
<evidence type="ECO:0000256" key="1">
    <source>
        <dbReference type="SAM" id="Phobius"/>
    </source>
</evidence>
<name>A0A6A7C7Y6_9PEZI</name>
<keyword evidence="1" id="KW-1133">Transmembrane helix</keyword>